<feature type="domain" description="RagB/SusD" evidence="7">
    <location>
        <begin position="263"/>
        <end position="521"/>
    </location>
</feature>
<organism evidence="9 10">
    <name type="scientific">Pedobacter metabolipauper</name>
    <dbReference type="NCBI Taxonomy" id="425513"/>
    <lineage>
        <taxon>Bacteria</taxon>
        <taxon>Pseudomonadati</taxon>
        <taxon>Bacteroidota</taxon>
        <taxon>Sphingobacteriia</taxon>
        <taxon>Sphingobacteriales</taxon>
        <taxon>Sphingobacteriaceae</taxon>
        <taxon>Pedobacter</taxon>
    </lineage>
</organism>
<evidence type="ECO:0000256" key="2">
    <source>
        <dbReference type="ARBA" id="ARBA00006275"/>
    </source>
</evidence>
<dbReference type="EMBL" id="SNYC01000009">
    <property type="protein sequence ID" value="TDQ06345.1"/>
    <property type="molecule type" value="Genomic_DNA"/>
</dbReference>
<feature type="domain" description="SusD-like N-terminal" evidence="8">
    <location>
        <begin position="42"/>
        <end position="223"/>
    </location>
</feature>
<dbReference type="InterPro" id="IPR012944">
    <property type="entry name" value="SusD_RagB_dom"/>
</dbReference>
<keyword evidence="3 6" id="KW-0732">Signal</keyword>
<dbReference type="Pfam" id="PF14322">
    <property type="entry name" value="SusD-like_3"/>
    <property type="match status" value="1"/>
</dbReference>
<accession>A0A4R6SRL2</accession>
<dbReference type="Proteomes" id="UP000295620">
    <property type="component" value="Unassembled WGS sequence"/>
</dbReference>
<keyword evidence="5" id="KW-0998">Cell outer membrane</keyword>
<dbReference type="PROSITE" id="PS51257">
    <property type="entry name" value="PROKAR_LIPOPROTEIN"/>
    <property type="match status" value="1"/>
</dbReference>
<reference evidence="9 10" key="1">
    <citation type="submission" date="2019-03" db="EMBL/GenBank/DDBJ databases">
        <title>Genomic Encyclopedia of Archaeal and Bacterial Type Strains, Phase II (KMG-II): from individual species to whole genera.</title>
        <authorList>
            <person name="Goeker M."/>
        </authorList>
    </citation>
    <scope>NUCLEOTIDE SEQUENCE [LARGE SCALE GENOMIC DNA]</scope>
    <source>
        <strain evidence="9 10">DSM 19035</strain>
    </source>
</reference>
<evidence type="ECO:0000256" key="1">
    <source>
        <dbReference type="ARBA" id="ARBA00004442"/>
    </source>
</evidence>
<dbReference type="InterPro" id="IPR011990">
    <property type="entry name" value="TPR-like_helical_dom_sf"/>
</dbReference>
<dbReference type="AlphaFoldDB" id="A0A4R6SRL2"/>
<evidence type="ECO:0000256" key="6">
    <source>
        <dbReference type="SAM" id="SignalP"/>
    </source>
</evidence>
<comment type="similarity">
    <text evidence="2">Belongs to the SusD family.</text>
</comment>
<evidence type="ECO:0000256" key="5">
    <source>
        <dbReference type="ARBA" id="ARBA00023237"/>
    </source>
</evidence>
<dbReference type="Gene3D" id="1.25.40.390">
    <property type="match status" value="1"/>
</dbReference>
<evidence type="ECO:0000256" key="4">
    <source>
        <dbReference type="ARBA" id="ARBA00023136"/>
    </source>
</evidence>
<sequence>MKMKTKIIYPALLLTMLMFTFACKKDFLEKPSRNEPTLETYYDNATQVRGATGLLYNSIWYEYQDKAFHAIGEVLSGNMYTGDPKYNTYLNFSISGTDEQVTRSWYAFYKVAGNATVLINTFEQKKSRVSDPAFLTQGIAEARFMRGVAYFYLARVFGAVPIITDPVVLAETGKFNVPRYLQADVLKFAIEDLKFAEANLQPSDEPGRVTQYSAKGMMAKIYLYLKDYANAKAKANEVITSGKFSLYPDYSKMFTDPSANNNPEVLFALQWLAAGGYSIGNPIQAYVGPSTLLLPTTGAGWSAILPSIDLLNSYEFGDKRRGWSIMEQGFSRPDWKNVNFPNGFVYDTTYVTNADEKTKIKTGTRSNALKYVVGPGGNGVNVNGTSTDINTYILRYADVLLIYAEATLGANASTADATALKAFNEVRHRAGFGVSADKTSLNADMILHERRVEFAFEGDYWFDIQRLGFAKAKQIVDNQERGTYGFNGKHEIQSIKATLRTEANLFIPIPTTEILTNPELGKPAVPYY</sequence>
<evidence type="ECO:0000313" key="10">
    <source>
        <dbReference type="Proteomes" id="UP000295620"/>
    </source>
</evidence>
<name>A0A4R6SRL2_9SPHI</name>
<feature type="chain" id="PRO_5021018202" evidence="6">
    <location>
        <begin position="25"/>
        <end position="528"/>
    </location>
</feature>
<evidence type="ECO:0000313" key="9">
    <source>
        <dbReference type="EMBL" id="TDQ06345.1"/>
    </source>
</evidence>
<keyword evidence="10" id="KW-1185">Reference proteome</keyword>
<evidence type="ECO:0000259" key="7">
    <source>
        <dbReference type="Pfam" id="PF07980"/>
    </source>
</evidence>
<comment type="caution">
    <text evidence="9">The sequence shown here is derived from an EMBL/GenBank/DDBJ whole genome shotgun (WGS) entry which is preliminary data.</text>
</comment>
<dbReference type="Pfam" id="PF07980">
    <property type="entry name" value="SusD_RagB"/>
    <property type="match status" value="1"/>
</dbReference>
<evidence type="ECO:0000259" key="8">
    <source>
        <dbReference type="Pfam" id="PF14322"/>
    </source>
</evidence>
<dbReference type="GO" id="GO:0009279">
    <property type="term" value="C:cell outer membrane"/>
    <property type="evidence" value="ECO:0007669"/>
    <property type="project" value="UniProtKB-SubCell"/>
</dbReference>
<evidence type="ECO:0000256" key="3">
    <source>
        <dbReference type="ARBA" id="ARBA00022729"/>
    </source>
</evidence>
<gene>
    <name evidence="9" type="ORF">ATK78_4415</name>
</gene>
<dbReference type="SUPFAM" id="SSF48452">
    <property type="entry name" value="TPR-like"/>
    <property type="match status" value="1"/>
</dbReference>
<feature type="signal peptide" evidence="6">
    <location>
        <begin position="1"/>
        <end position="24"/>
    </location>
</feature>
<dbReference type="InterPro" id="IPR033985">
    <property type="entry name" value="SusD-like_N"/>
</dbReference>
<keyword evidence="4" id="KW-0472">Membrane</keyword>
<protein>
    <submittedName>
        <fullName evidence="9">Putative outer membrane starch-binding protein</fullName>
    </submittedName>
</protein>
<comment type="subcellular location">
    <subcellularLocation>
        <location evidence="1">Cell outer membrane</location>
    </subcellularLocation>
</comment>
<proteinExistence type="inferred from homology"/>